<dbReference type="RefSeq" id="WP_089400741.1">
    <property type="nucleotide sequence ID" value="NZ_FZOT01000014.1"/>
</dbReference>
<gene>
    <name evidence="1" type="ORF">SAMN06265795_114123</name>
</gene>
<keyword evidence="2" id="KW-1185">Reference proteome</keyword>
<name>A0A239K3X6_9BURK</name>
<dbReference type="EMBL" id="FZOT01000014">
    <property type="protein sequence ID" value="SNT12835.1"/>
    <property type="molecule type" value="Genomic_DNA"/>
</dbReference>
<reference evidence="1 2" key="1">
    <citation type="submission" date="2017-06" db="EMBL/GenBank/DDBJ databases">
        <authorList>
            <person name="Kim H.J."/>
            <person name="Triplett B.A."/>
        </authorList>
    </citation>
    <scope>NUCLEOTIDE SEQUENCE [LARGE SCALE GENOMIC DNA]</scope>
    <source>
        <strain evidence="1 2">U15</strain>
    </source>
</reference>
<dbReference type="Proteomes" id="UP000198284">
    <property type="component" value="Unassembled WGS sequence"/>
</dbReference>
<dbReference type="OrthoDB" id="9947658at2"/>
<evidence type="ECO:0000313" key="2">
    <source>
        <dbReference type="Proteomes" id="UP000198284"/>
    </source>
</evidence>
<organism evidence="1 2">
    <name type="scientific">Noviherbaspirillum humi</name>
    <dbReference type="NCBI Taxonomy" id="1688639"/>
    <lineage>
        <taxon>Bacteria</taxon>
        <taxon>Pseudomonadati</taxon>
        <taxon>Pseudomonadota</taxon>
        <taxon>Betaproteobacteria</taxon>
        <taxon>Burkholderiales</taxon>
        <taxon>Oxalobacteraceae</taxon>
        <taxon>Noviherbaspirillum</taxon>
    </lineage>
</organism>
<protein>
    <submittedName>
        <fullName evidence="1">Uncharacterized protein</fullName>
    </submittedName>
</protein>
<dbReference type="AlphaFoldDB" id="A0A239K3X6"/>
<proteinExistence type="predicted"/>
<evidence type="ECO:0000313" key="1">
    <source>
        <dbReference type="EMBL" id="SNT12835.1"/>
    </source>
</evidence>
<sequence length="90" mass="10354">MTMESGRRKMATSDRLLGLSMACPGCDRQITSNGHMYYTAFLKSWSIGFWCPVEKEVFPCWRPEYQSLINEVAAGLDIESLPYEPFHITR</sequence>
<accession>A0A239K3X6</accession>